<reference evidence="1 2" key="1">
    <citation type="submission" date="2024-04" db="EMBL/GenBank/DDBJ databases">
        <title>Biological Control Activity of Plant Growth Promoting Rhizobacteria Burkholderia pyrrocinia BX1 against Tobacco black shank Introduction Tobacco black shank (TBS) caused by the oomycete Phytophthora. nicotianae (P. nicotianae) has become a destructive soil.</title>
        <authorList>
            <person name="Liu X."/>
            <person name="Shu C."/>
        </authorList>
    </citation>
    <scope>NUCLEOTIDE SEQUENCE [LARGE SCALE GENOMIC DNA]</scope>
    <source>
        <strain evidence="1 2">BX1</strain>
        <plasmid evidence="1 2">unnamed</plasmid>
    </source>
</reference>
<evidence type="ECO:0000313" key="1">
    <source>
        <dbReference type="EMBL" id="WZW59047.1"/>
    </source>
</evidence>
<name>A0ABZ3BWX7_BURPY</name>
<dbReference type="Proteomes" id="UP001484179">
    <property type="component" value="Plasmid unnamed"/>
</dbReference>
<proteinExistence type="predicted"/>
<protein>
    <submittedName>
        <fullName evidence="1">Uncharacterized protein</fullName>
    </submittedName>
</protein>
<accession>A0ABZ3BWX7</accession>
<geneLocation type="plasmid" evidence="1 2">
    <name>unnamed</name>
</geneLocation>
<dbReference type="EMBL" id="CP150851">
    <property type="protein sequence ID" value="WZW59047.1"/>
    <property type="molecule type" value="Genomic_DNA"/>
</dbReference>
<dbReference type="RefSeq" id="WP_342312285.1">
    <property type="nucleotide sequence ID" value="NZ_CP150851.1"/>
</dbReference>
<gene>
    <name evidence="1" type="ORF">WN985_35995</name>
</gene>
<keyword evidence="1" id="KW-0614">Plasmid</keyword>
<organism evidence="1 2">
    <name type="scientific">Burkholderia pyrrocinia</name>
    <name type="common">Pseudomonas pyrrocinia</name>
    <dbReference type="NCBI Taxonomy" id="60550"/>
    <lineage>
        <taxon>Bacteria</taxon>
        <taxon>Pseudomonadati</taxon>
        <taxon>Pseudomonadota</taxon>
        <taxon>Betaproteobacteria</taxon>
        <taxon>Burkholderiales</taxon>
        <taxon>Burkholderiaceae</taxon>
        <taxon>Burkholderia</taxon>
        <taxon>Burkholderia cepacia complex</taxon>
    </lineage>
</organism>
<sequence>MLKALAPDALEQAIAGMEALSRNGLRYPFAQHGIQQDVRAGMEVSYPKTT</sequence>
<keyword evidence="2" id="KW-1185">Reference proteome</keyword>
<evidence type="ECO:0000313" key="2">
    <source>
        <dbReference type="Proteomes" id="UP001484179"/>
    </source>
</evidence>